<protein>
    <recommendedName>
        <fullName evidence="4">Perilipin</fullName>
    </recommendedName>
</protein>
<dbReference type="GeneID" id="29004375"/>
<evidence type="ECO:0000313" key="2">
    <source>
        <dbReference type="EMBL" id="OAD67574.1"/>
    </source>
</evidence>
<dbReference type="RefSeq" id="XP_018285614.1">
    <property type="nucleotide sequence ID" value="XM_018443470.1"/>
</dbReference>
<dbReference type="Proteomes" id="UP000077315">
    <property type="component" value="Unassembled WGS sequence"/>
</dbReference>
<reference evidence="3" key="1">
    <citation type="submission" date="2015-06" db="EMBL/GenBank/DDBJ databases">
        <title>Expansion of signal transduction pathways in fungi by whole-genome duplication.</title>
        <authorList>
            <consortium name="DOE Joint Genome Institute"/>
            <person name="Corrochano L.M."/>
            <person name="Kuo A."/>
            <person name="Marcet-Houben M."/>
            <person name="Polaino S."/>
            <person name="Salamov A."/>
            <person name="Villalobos J.M."/>
            <person name="Alvarez M.I."/>
            <person name="Avalos J."/>
            <person name="Benito E.P."/>
            <person name="Benoit I."/>
            <person name="Burger G."/>
            <person name="Camino L.P."/>
            <person name="Canovas D."/>
            <person name="Cerda-Olmedo E."/>
            <person name="Cheng J.-F."/>
            <person name="Dominguez A."/>
            <person name="Elias M."/>
            <person name="Eslava A.P."/>
            <person name="Glaser F."/>
            <person name="Grimwood J."/>
            <person name="Gutierrez G."/>
            <person name="Heitman J."/>
            <person name="Henrissat B."/>
            <person name="Iturriaga E.A."/>
            <person name="Lang B.F."/>
            <person name="Lavin J.L."/>
            <person name="Lee S."/>
            <person name="Li W."/>
            <person name="Lindquist E."/>
            <person name="Lopez-Garcia S."/>
            <person name="Luque E.M."/>
            <person name="Marcos A.T."/>
            <person name="Martin J."/>
            <person name="McCluskey K."/>
            <person name="Medina H.R."/>
            <person name="Miralles-Duran A."/>
            <person name="Miyazaki A."/>
            <person name="Munoz-Torres E."/>
            <person name="Oguiza J.A."/>
            <person name="Ohm R."/>
            <person name="Olmedo M."/>
            <person name="Orejas M."/>
            <person name="Ortiz-Castellanos L."/>
            <person name="Pisabarro A.G."/>
            <person name="Rodriguez-Romero J."/>
            <person name="Ruiz-Herrera J."/>
            <person name="Ruiz-Vazquez R."/>
            <person name="Sanz C."/>
            <person name="Schackwitz W."/>
            <person name="Schmutz J."/>
            <person name="Shahriari M."/>
            <person name="Shelest E."/>
            <person name="Silva-Franco F."/>
            <person name="Soanes D."/>
            <person name="Syed K."/>
            <person name="Tagua V.G."/>
            <person name="Talbot N.J."/>
            <person name="Thon M."/>
            <person name="De vries R.P."/>
            <person name="Wiebenga A."/>
            <person name="Yadav J.S."/>
            <person name="Braun E.L."/>
            <person name="Baker S."/>
            <person name="Garre V."/>
            <person name="Horwitz B."/>
            <person name="Torres-Martinez S."/>
            <person name="Idnurm A."/>
            <person name="Herrera-Estrella A."/>
            <person name="Gabaldon T."/>
            <person name="Grigoriev I.V."/>
        </authorList>
    </citation>
    <scope>NUCLEOTIDE SEQUENCE [LARGE SCALE GENOMIC DNA]</scope>
    <source>
        <strain evidence="3">NRRL 1555(-)</strain>
    </source>
</reference>
<gene>
    <name evidence="2" type="ORF">PHYBLDRAFT_79505</name>
</gene>
<accession>A0A162NBD4</accession>
<dbReference type="EMBL" id="KV440999">
    <property type="protein sequence ID" value="OAD67574.1"/>
    <property type="molecule type" value="Genomic_DNA"/>
</dbReference>
<evidence type="ECO:0000256" key="1">
    <source>
        <dbReference type="SAM" id="MobiDB-lite"/>
    </source>
</evidence>
<dbReference type="OrthoDB" id="376826at2759"/>
<organism evidence="2 3">
    <name type="scientific">Phycomyces blakesleeanus (strain ATCC 8743b / DSM 1359 / FGSC 10004 / NBRC 33097 / NRRL 1555)</name>
    <dbReference type="NCBI Taxonomy" id="763407"/>
    <lineage>
        <taxon>Eukaryota</taxon>
        <taxon>Fungi</taxon>
        <taxon>Fungi incertae sedis</taxon>
        <taxon>Mucoromycota</taxon>
        <taxon>Mucoromycotina</taxon>
        <taxon>Mucoromycetes</taxon>
        <taxon>Mucorales</taxon>
        <taxon>Phycomycetaceae</taxon>
        <taxon>Phycomyces</taxon>
    </lineage>
</organism>
<dbReference type="STRING" id="763407.A0A162NBD4"/>
<dbReference type="InParanoid" id="A0A162NBD4"/>
<feature type="region of interest" description="Disordered" evidence="1">
    <location>
        <begin position="1"/>
        <end position="43"/>
    </location>
</feature>
<proteinExistence type="predicted"/>
<keyword evidence="3" id="KW-1185">Reference proteome</keyword>
<dbReference type="VEuPathDB" id="FungiDB:PHYBLDRAFT_79505"/>
<evidence type="ECO:0000313" key="3">
    <source>
        <dbReference type="Proteomes" id="UP000077315"/>
    </source>
</evidence>
<evidence type="ECO:0008006" key="4">
    <source>
        <dbReference type="Google" id="ProtNLM"/>
    </source>
</evidence>
<sequence length="465" mass="51828">MAKNQHQHNDSTEDANIGHIKHTESNGFENESEKTQERVEEEPQQIEIIETSLPVYEKTEHTEKVCVQKKVVEKSQEPSTRFVTRVGAIPIVHDSVSTVQALANKTFLGRFALTTATSTLDTVSKYTSSQPRYVQSYYETYVQPHLERADQLGCRSLDLIQTKFPVVVKPTADIAQAVAGPSLRAMDGVKDKLDSTLTSTFVSIAQPAQQAAKIANQRLTSVVDTVEFTLNHYLPTDPATSSQTRALEMDDNQAVRAYNVLNQATLRLSQHVSEQVRSTTAQLPRSRDEFARLAETSALVQSTTANIQLLNQTVRHSVTVYSQAAHERLPPAVAAKLIVLQSTTTERIQTLTQQVSLQLTQVVGFVKTQSHETPEWVRARMGSLVDIASQQLDTVRLELKRSDISSFEKAKHVAQGLQDQVLPVLQTIQSQLTRYKDQARQRAQDDLRSPLEYLGLHAPQVAQAN</sequence>
<dbReference type="AlphaFoldDB" id="A0A162NBD4"/>
<name>A0A162NBD4_PHYB8</name>